<accession>A0A1H7SCD1</accession>
<gene>
    <name evidence="4" type="ORF">SAMN05216214_11823</name>
</gene>
<dbReference type="Proteomes" id="UP000185766">
    <property type="component" value="Unassembled WGS sequence"/>
</dbReference>
<dbReference type="EMBL" id="FOAS01000018">
    <property type="protein sequence ID" value="SEL69856.1"/>
    <property type="molecule type" value="Genomic_DNA"/>
</dbReference>
<dbReference type="Gene3D" id="6.10.250.3200">
    <property type="match status" value="1"/>
</dbReference>
<dbReference type="Pfam" id="PF00015">
    <property type="entry name" value="MCPsignal"/>
    <property type="match status" value="1"/>
</dbReference>
<organism evidence="4 5">
    <name type="scientific">Atopomonas hussainii</name>
    <dbReference type="NCBI Taxonomy" id="1429083"/>
    <lineage>
        <taxon>Bacteria</taxon>
        <taxon>Pseudomonadati</taxon>
        <taxon>Pseudomonadota</taxon>
        <taxon>Gammaproteobacteria</taxon>
        <taxon>Pseudomonadales</taxon>
        <taxon>Pseudomonadaceae</taxon>
        <taxon>Atopomonas</taxon>
    </lineage>
</organism>
<evidence type="ECO:0000313" key="5">
    <source>
        <dbReference type="Proteomes" id="UP000185766"/>
    </source>
</evidence>
<dbReference type="GO" id="GO:0006935">
    <property type="term" value="P:chemotaxis"/>
    <property type="evidence" value="ECO:0007669"/>
    <property type="project" value="InterPro"/>
</dbReference>
<dbReference type="InterPro" id="IPR004090">
    <property type="entry name" value="Chemotax_Me-accpt_rcpt"/>
</dbReference>
<protein>
    <submittedName>
        <fullName evidence="4">Methyl-accepting chemotaxis protein (MCP) signalling domain-containing protein</fullName>
    </submittedName>
</protein>
<dbReference type="GO" id="GO:0004888">
    <property type="term" value="F:transmembrane signaling receptor activity"/>
    <property type="evidence" value="ECO:0007669"/>
    <property type="project" value="InterPro"/>
</dbReference>
<dbReference type="PROSITE" id="PS50111">
    <property type="entry name" value="CHEMOTAXIS_TRANSDUC_2"/>
    <property type="match status" value="1"/>
</dbReference>
<dbReference type="GO" id="GO:0016020">
    <property type="term" value="C:membrane"/>
    <property type="evidence" value="ECO:0007669"/>
    <property type="project" value="InterPro"/>
</dbReference>
<name>A0A1H7SCD1_9GAMM</name>
<dbReference type="InterPro" id="IPR004089">
    <property type="entry name" value="MCPsignal_dom"/>
</dbReference>
<evidence type="ECO:0000256" key="2">
    <source>
        <dbReference type="PROSITE-ProRule" id="PRU00284"/>
    </source>
</evidence>
<keyword evidence="1 2" id="KW-0807">Transducer</keyword>
<sequence>MPASQTPLRQVVGLREEIKTINSIAFQVNLLGLNAILLAKQFGEVARGFGVISAELRAFSKQLASHMQAIAQHSVNLVSLETQGLCVQKRHRLLCSAHGRSTSDWLIQAQQRQQGVLSNLQAERESTFKHMREFLGEAYQTCLFGTVIARSARIEAAYAGNQGMVLTTTSLDFSSRVDQVLASLDRLKQATGG</sequence>
<keyword evidence="5" id="KW-1185">Reference proteome</keyword>
<dbReference type="STRING" id="1429083.GCA_001885685_00920"/>
<dbReference type="PRINTS" id="PR00260">
    <property type="entry name" value="CHEMTRNSDUCR"/>
</dbReference>
<feature type="domain" description="Methyl-accepting transducer" evidence="3">
    <location>
        <begin position="18"/>
        <end position="72"/>
    </location>
</feature>
<reference evidence="4 5" key="1">
    <citation type="submission" date="2016-10" db="EMBL/GenBank/DDBJ databases">
        <authorList>
            <person name="de Groot N.N."/>
        </authorList>
    </citation>
    <scope>NUCLEOTIDE SEQUENCE [LARGE SCALE GENOMIC DNA]</scope>
    <source>
        <strain evidence="4 5">JCM 19513</strain>
    </source>
</reference>
<dbReference type="RefSeq" id="WP_074870338.1">
    <property type="nucleotide sequence ID" value="NZ_FOAS01000018.1"/>
</dbReference>
<dbReference type="GO" id="GO:0007165">
    <property type="term" value="P:signal transduction"/>
    <property type="evidence" value="ECO:0007669"/>
    <property type="project" value="UniProtKB-KW"/>
</dbReference>
<dbReference type="AlphaFoldDB" id="A0A1H7SCD1"/>
<evidence type="ECO:0000259" key="3">
    <source>
        <dbReference type="PROSITE" id="PS50111"/>
    </source>
</evidence>
<proteinExistence type="predicted"/>
<evidence type="ECO:0000256" key="1">
    <source>
        <dbReference type="ARBA" id="ARBA00023224"/>
    </source>
</evidence>
<evidence type="ECO:0000313" key="4">
    <source>
        <dbReference type="EMBL" id="SEL69856.1"/>
    </source>
</evidence>
<dbReference type="SUPFAM" id="SSF58104">
    <property type="entry name" value="Methyl-accepting chemotaxis protein (MCP) signaling domain"/>
    <property type="match status" value="1"/>
</dbReference>